<dbReference type="Proteomes" id="UP001417504">
    <property type="component" value="Unassembled WGS sequence"/>
</dbReference>
<organism evidence="1 2">
    <name type="scientific">Stephania japonica</name>
    <dbReference type="NCBI Taxonomy" id="461633"/>
    <lineage>
        <taxon>Eukaryota</taxon>
        <taxon>Viridiplantae</taxon>
        <taxon>Streptophyta</taxon>
        <taxon>Embryophyta</taxon>
        <taxon>Tracheophyta</taxon>
        <taxon>Spermatophyta</taxon>
        <taxon>Magnoliopsida</taxon>
        <taxon>Ranunculales</taxon>
        <taxon>Menispermaceae</taxon>
        <taxon>Menispermoideae</taxon>
        <taxon>Cissampelideae</taxon>
        <taxon>Stephania</taxon>
    </lineage>
</organism>
<comment type="caution">
    <text evidence="1">The sequence shown here is derived from an EMBL/GenBank/DDBJ whole genome shotgun (WGS) entry which is preliminary data.</text>
</comment>
<protein>
    <submittedName>
        <fullName evidence="1">Uncharacterized protein</fullName>
    </submittedName>
</protein>
<dbReference type="AlphaFoldDB" id="A0AAP0EC58"/>
<dbReference type="EMBL" id="JBBNAE010000010">
    <property type="protein sequence ID" value="KAK9090561.1"/>
    <property type="molecule type" value="Genomic_DNA"/>
</dbReference>
<proteinExistence type="predicted"/>
<keyword evidence="2" id="KW-1185">Reference proteome</keyword>
<evidence type="ECO:0000313" key="2">
    <source>
        <dbReference type="Proteomes" id="UP001417504"/>
    </source>
</evidence>
<name>A0AAP0EC58_9MAGN</name>
<reference evidence="1 2" key="1">
    <citation type="submission" date="2024-01" db="EMBL/GenBank/DDBJ databases">
        <title>Genome assemblies of Stephania.</title>
        <authorList>
            <person name="Yang L."/>
        </authorList>
    </citation>
    <scope>NUCLEOTIDE SEQUENCE [LARGE SCALE GENOMIC DNA]</scope>
    <source>
        <strain evidence="1">QJT</strain>
        <tissue evidence="1">Leaf</tissue>
    </source>
</reference>
<sequence length="58" mass="7020">MSLCPFLSVAYHHKRFLRLVLLPDSPAFFVLEPTDFREAHQWSWYLDHLTPQLNRQHN</sequence>
<accession>A0AAP0EC58</accession>
<evidence type="ECO:0000313" key="1">
    <source>
        <dbReference type="EMBL" id="KAK9090561.1"/>
    </source>
</evidence>
<gene>
    <name evidence="1" type="ORF">Sjap_023738</name>
</gene>